<feature type="transmembrane region" description="Helical" evidence="2">
    <location>
        <begin position="207"/>
        <end position="228"/>
    </location>
</feature>
<organism evidence="4 5">
    <name type="scientific">Rhizopogon vinicolor AM-OR11-026</name>
    <dbReference type="NCBI Taxonomy" id="1314800"/>
    <lineage>
        <taxon>Eukaryota</taxon>
        <taxon>Fungi</taxon>
        <taxon>Dikarya</taxon>
        <taxon>Basidiomycota</taxon>
        <taxon>Agaricomycotina</taxon>
        <taxon>Agaricomycetes</taxon>
        <taxon>Agaricomycetidae</taxon>
        <taxon>Boletales</taxon>
        <taxon>Suillineae</taxon>
        <taxon>Rhizopogonaceae</taxon>
        <taxon>Rhizopogon</taxon>
    </lineage>
</organism>
<feature type="transmembrane region" description="Helical" evidence="2">
    <location>
        <begin position="143"/>
        <end position="161"/>
    </location>
</feature>
<accession>A0A1B7MVS4</accession>
<dbReference type="EMBL" id="KV448399">
    <property type="protein sequence ID" value="OAX36712.1"/>
    <property type="molecule type" value="Genomic_DNA"/>
</dbReference>
<dbReference type="STRING" id="1314800.A0A1B7MVS4"/>
<keyword evidence="2" id="KW-0472">Membrane</keyword>
<feature type="transmembrane region" description="Helical" evidence="2">
    <location>
        <begin position="63"/>
        <end position="86"/>
    </location>
</feature>
<dbReference type="Proteomes" id="UP000092154">
    <property type="component" value="Unassembled WGS sequence"/>
</dbReference>
<dbReference type="AlphaFoldDB" id="A0A1B7MVS4"/>
<evidence type="ECO:0000313" key="5">
    <source>
        <dbReference type="Proteomes" id="UP000092154"/>
    </source>
</evidence>
<feature type="transmembrane region" description="Helical" evidence="2">
    <location>
        <begin position="173"/>
        <end position="195"/>
    </location>
</feature>
<dbReference type="InterPro" id="IPR045339">
    <property type="entry name" value="DUF6534"/>
</dbReference>
<evidence type="ECO:0000256" key="2">
    <source>
        <dbReference type="SAM" id="Phobius"/>
    </source>
</evidence>
<evidence type="ECO:0000256" key="1">
    <source>
        <dbReference type="SAM" id="MobiDB-lite"/>
    </source>
</evidence>
<sequence length="304" mass="33091">MEVNIQDTFGAAFIGGMVAAIMYGITTLQTYLYYVYYPRDSKSMKFLVALICFGNENALNTAVWSLIGSIALNLCIAVLVQTYFAFRIYRLSRPSIRWWLTGSIMLVIIAHFAFGMETVVLMFGNTAFDTLQQFTLIASTPFAITNVLSDICVAVPLCVLLRGKRSPITGTKVLINTLIVYAINRCLLTSVVSVAEVITFAISPTSLWFIGIDFVIGKLYANSFLASLNSRSSLRERGIHNRNGTTSVSINAINLSDLVPSSEGNSGASTQDKKSNVSGGARVKTIPDDDLGLPEMGNFGRGEV</sequence>
<feature type="domain" description="DUF6534" evidence="3">
    <location>
        <begin position="147"/>
        <end position="233"/>
    </location>
</feature>
<feature type="transmembrane region" description="Helical" evidence="2">
    <location>
        <begin position="98"/>
        <end position="123"/>
    </location>
</feature>
<evidence type="ECO:0000313" key="4">
    <source>
        <dbReference type="EMBL" id="OAX36712.1"/>
    </source>
</evidence>
<evidence type="ECO:0000259" key="3">
    <source>
        <dbReference type="Pfam" id="PF20152"/>
    </source>
</evidence>
<feature type="transmembrane region" description="Helical" evidence="2">
    <location>
        <begin position="12"/>
        <end position="36"/>
    </location>
</feature>
<keyword evidence="5" id="KW-1185">Reference proteome</keyword>
<dbReference type="OrthoDB" id="2664626at2759"/>
<reference evidence="4 5" key="1">
    <citation type="submission" date="2016-06" db="EMBL/GenBank/DDBJ databases">
        <title>Comparative genomics of the ectomycorrhizal sister species Rhizopogon vinicolor and Rhizopogon vesiculosus (Basidiomycota: Boletales) reveals a divergence of the mating type B locus.</title>
        <authorList>
            <consortium name="DOE Joint Genome Institute"/>
            <person name="Mujic A.B."/>
            <person name="Kuo A."/>
            <person name="Tritt A."/>
            <person name="Lipzen A."/>
            <person name="Chen C."/>
            <person name="Johnson J."/>
            <person name="Sharma A."/>
            <person name="Barry K."/>
            <person name="Grigoriev I.V."/>
            <person name="Spatafora J.W."/>
        </authorList>
    </citation>
    <scope>NUCLEOTIDE SEQUENCE [LARGE SCALE GENOMIC DNA]</scope>
    <source>
        <strain evidence="4 5">AM-OR11-026</strain>
    </source>
</reference>
<gene>
    <name evidence="4" type="ORF">K503DRAFT_281959</name>
</gene>
<dbReference type="PANTHER" id="PTHR40465">
    <property type="entry name" value="CHROMOSOME 1, WHOLE GENOME SHOTGUN SEQUENCE"/>
    <property type="match status" value="1"/>
</dbReference>
<name>A0A1B7MVS4_9AGAM</name>
<feature type="region of interest" description="Disordered" evidence="1">
    <location>
        <begin position="261"/>
        <end position="304"/>
    </location>
</feature>
<keyword evidence="2" id="KW-0812">Transmembrane</keyword>
<dbReference type="InParanoid" id="A0A1B7MVS4"/>
<dbReference type="PANTHER" id="PTHR40465:SF1">
    <property type="entry name" value="DUF6534 DOMAIN-CONTAINING PROTEIN"/>
    <property type="match status" value="1"/>
</dbReference>
<dbReference type="Pfam" id="PF20152">
    <property type="entry name" value="DUF6534"/>
    <property type="match status" value="1"/>
</dbReference>
<proteinExistence type="predicted"/>
<keyword evidence="2" id="KW-1133">Transmembrane helix</keyword>
<protein>
    <recommendedName>
        <fullName evidence="3">DUF6534 domain-containing protein</fullName>
    </recommendedName>
</protein>